<keyword evidence="5 6" id="KW-0472">Membrane</keyword>
<keyword evidence="3 6" id="KW-0812">Transmembrane</keyword>
<evidence type="ECO:0000256" key="5">
    <source>
        <dbReference type="ARBA" id="ARBA00023136"/>
    </source>
</evidence>
<organism evidence="7 8">
    <name type="scientific">Pelosinus propionicus DSM 13327</name>
    <dbReference type="NCBI Taxonomy" id="1123291"/>
    <lineage>
        <taxon>Bacteria</taxon>
        <taxon>Bacillati</taxon>
        <taxon>Bacillota</taxon>
        <taxon>Negativicutes</taxon>
        <taxon>Selenomonadales</taxon>
        <taxon>Sporomusaceae</taxon>
        <taxon>Pelosinus</taxon>
    </lineage>
</organism>
<dbReference type="Proteomes" id="UP000199520">
    <property type="component" value="Unassembled WGS sequence"/>
</dbReference>
<reference evidence="8" key="1">
    <citation type="submission" date="2016-10" db="EMBL/GenBank/DDBJ databases">
        <authorList>
            <person name="Varghese N."/>
            <person name="Submissions S."/>
        </authorList>
    </citation>
    <scope>NUCLEOTIDE SEQUENCE [LARGE SCALE GENOMIC DNA]</scope>
    <source>
        <strain evidence="8">DSM 13327</strain>
    </source>
</reference>
<dbReference type="EMBL" id="FOTS01000010">
    <property type="protein sequence ID" value="SFL59194.1"/>
    <property type="molecule type" value="Genomic_DNA"/>
</dbReference>
<sequence>MNDILLMKCIVIGFILAAPIGPVNLICIRYTLSEGRISGLMVGMGAALADALYGAGAAAGLSILTVFISEYDTVFRWGGGAFIILLGIASFRAQPRSISDNKGSKHSSYRLCTGVFLLTLTNPVTIFTFIAFFSSFGIALSVRDMPTTLLASLGVFIGSALWWGVLTSIVCLFRSRVTPHVIVQTNKIAGIIIILLGMISIVGL</sequence>
<dbReference type="PANTHER" id="PTHR30086:SF20">
    <property type="entry name" value="ARGININE EXPORTER PROTEIN ARGO-RELATED"/>
    <property type="match status" value="1"/>
</dbReference>
<feature type="transmembrane region" description="Helical" evidence="6">
    <location>
        <begin position="185"/>
        <end position="203"/>
    </location>
</feature>
<feature type="transmembrane region" description="Helical" evidence="6">
    <location>
        <begin position="150"/>
        <end position="173"/>
    </location>
</feature>
<feature type="transmembrane region" description="Helical" evidence="6">
    <location>
        <begin position="114"/>
        <end position="138"/>
    </location>
</feature>
<evidence type="ECO:0000256" key="4">
    <source>
        <dbReference type="ARBA" id="ARBA00022989"/>
    </source>
</evidence>
<evidence type="ECO:0000256" key="3">
    <source>
        <dbReference type="ARBA" id="ARBA00022692"/>
    </source>
</evidence>
<feature type="transmembrane region" description="Helical" evidence="6">
    <location>
        <begin position="6"/>
        <end position="28"/>
    </location>
</feature>
<name>A0A1I4IY05_9FIRM</name>
<dbReference type="STRING" id="1123291.SAMN04490355_101027"/>
<feature type="transmembrane region" description="Helical" evidence="6">
    <location>
        <begin position="74"/>
        <end position="93"/>
    </location>
</feature>
<feature type="transmembrane region" description="Helical" evidence="6">
    <location>
        <begin position="40"/>
        <end position="68"/>
    </location>
</feature>
<evidence type="ECO:0000256" key="1">
    <source>
        <dbReference type="ARBA" id="ARBA00004651"/>
    </source>
</evidence>
<evidence type="ECO:0000313" key="7">
    <source>
        <dbReference type="EMBL" id="SFL59194.1"/>
    </source>
</evidence>
<dbReference type="AlphaFoldDB" id="A0A1I4IY05"/>
<dbReference type="RefSeq" id="WP_175490490.1">
    <property type="nucleotide sequence ID" value="NZ_FOTS01000010.1"/>
</dbReference>
<accession>A0A1I4IY05</accession>
<dbReference type="PANTHER" id="PTHR30086">
    <property type="entry name" value="ARGININE EXPORTER PROTEIN ARGO"/>
    <property type="match status" value="1"/>
</dbReference>
<evidence type="ECO:0000313" key="8">
    <source>
        <dbReference type="Proteomes" id="UP000199520"/>
    </source>
</evidence>
<dbReference type="InterPro" id="IPR001123">
    <property type="entry name" value="LeuE-type"/>
</dbReference>
<keyword evidence="4 6" id="KW-1133">Transmembrane helix</keyword>
<dbReference type="GO" id="GO:0015171">
    <property type="term" value="F:amino acid transmembrane transporter activity"/>
    <property type="evidence" value="ECO:0007669"/>
    <property type="project" value="TreeGrafter"/>
</dbReference>
<keyword evidence="2" id="KW-1003">Cell membrane</keyword>
<proteinExistence type="predicted"/>
<evidence type="ECO:0000256" key="2">
    <source>
        <dbReference type="ARBA" id="ARBA00022475"/>
    </source>
</evidence>
<comment type="subcellular location">
    <subcellularLocation>
        <location evidence="1">Cell membrane</location>
        <topology evidence="1">Multi-pass membrane protein</topology>
    </subcellularLocation>
</comment>
<dbReference type="GO" id="GO:0005886">
    <property type="term" value="C:plasma membrane"/>
    <property type="evidence" value="ECO:0007669"/>
    <property type="project" value="UniProtKB-SubCell"/>
</dbReference>
<keyword evidence="8" id="KW-1185">Reference proteome</keyword>
<gene>
    <name evidence="7" type="ORF">SAMN04490355_101027</name>
</gene>
<dbReference type="Pfam" id="PF01810">
    <property type="entry name" value="LysE"/>
    <property type="match status" value="1"/>
</dbReference>
<protein>
    <submittedName>
        <fullName evidence="7">Threonine/homoserine/homoserine lactone efflux protein</fullName>
    </submittedName>
</protein>
<evidence type="ECO:0000256" key="6">
    <source>
        <dbReference type="SAM" id="Phobius"/>
    </source>
</evidence>